<evidence type="ECO:0000313" key="3">
    <source>
        <dbReference type="EMBL" id="URD84972.1"/>
    </source>
</evidence>
<keyword evidence="1" id="KW-0812">Transmembrane</keyword>
<dbReference type="Proteomes" id="UP001055439">
    <property type="component" value="Chromosome 2"/>
</dbReference>
<keyword evidence="1" id="KW-0472">Membrane</keyword>
<dbReference type="AlphaFoldDB" id="A0A9E7EZP1"/>
<reference evidence="3" key="1">
    <citation type="submission" date="2022-05" db="EMBL/GenBank/DDBJ databases">
        <title>The Musa troglodytarum L. genome provides insights into the mechanism of non-climacteric behaviour and enrichment of carotenoids.</title>
        <authorList>
            <person name="Wang J."/>
        </authorList>
    </citation>
    <scope>NUCLEOTIDE SEQUENCE</scope>
    <source>
        <tissue evidence="3">Leaf</tissue>
    </source>
</reference>
<evidence type="ECO:0000256" key="1">
    <source>
        <dbReference type="SAM" id="Phobius"/>
    </source>
</evidence>
<accession>A0A9E7EZP1</accession>
<feature type="domain" description="Ycf2 N-terminal" evidence="2">
    <location>
        <begin position="1"/>
        <end position="62"/>
    </location>
</feature>
<organism evidence="3 4">
    <name type="scientific">Musa troglodytarum</name>
    <name type="common">fe'i banana</name>
    <dbReference type="NCBI Taxonomy" id="320322"/>
    <lineage>
        <taxon>Eukaryota</taxon>
        <taxon>Viridiplantae</taxon>
        <taxon>Streptophyta</taxon>
        <taxon>Embryophyta</taxon>
        <taxon>Tracheophyta</taxon>
        <taxon>Spermatophyta</taxon>
        <taxon>Magnoliopsida</taxon>
        <taxon>Liliopsida</taxon>
        <taxon>Zingiberales</taxon>
        <taxon>Musaceae</taxon>
        <taxon>Musa</taxon>
    </lineage>
</organism>
<keyword evidence="1" id="KW-1133">Transmembrane helix</keyword>
<dbReference type="Pfam" id="PF05695">
    <property type="entry name" value="Ycf2"/>
    <property type="match status" value="1"/>
</dbReference>
<keyword evidence="4" id="KW-1185">Reference proteome</keyword>
<dbReference type="EMBL" id="CP097504">
    <property type="protein sequence ID" value="URD84972.1"/>
    <property type="molecule type" value="Genomic_DNA"/>
</dbReference>
<dbReference type="InterPro" id="IPR056777">
    <property type="entry name" value="Ycf2_N"/>
</dbReference>
<proteinExistence type="predicted"/>
<evidence type="ECO:0000259" key="2">
    <source>
        <dbReference type="Pfam" id="PF05695"/>
    </source>
</evidence>
<evidence type="ECO:0000313" key="4">
    <source>
        <dbReference type="Proteomes" id="UP001055439"/>
    </source>
</evidence>
<protein>
    <recommendedName>
        <fullName evidence="2">Ycf2 N-terminal domain-containing protein</fullName>
    </recommendedName>
</protein>
<gene>
    <name evidence="3" type="ORF">MUK42_26502</name>
</gene>
<feature type="transmembrane region" description="Helical" evidence="1">
    <location>
        <begin position="34"/>
        <end position="51"/>
    </location>
</feature>
<name>A0A9E7EZP1_9LILI</name>
<sequence length="80" mass="9588">MYIQKIVSIHPILSNLECDMVLKYEPDMNSFNKIIFLNKFFFFIHFICYMIETKADKCYTMILDGKEISRNDRSIHSINN</sequence>